<dbReference type="CTD" id="20325755"/>
<keyword evidence="4" id="KW-1185">Reference proteome</keyword>
<dbReference type="RefSeq" id="XP_009176538.1">
    <property type="nucleotide sequence ID" value="XM_009178274.1"/>
</dbReference>
<evidence type="ECO:0000313" key="3">
    <source>
        <dbReference type="EMBL" id="KER19718.1"/>
    </source>
</evidence>
<evidence type="ECO:0000313" key="2">
    <source>
        <dbReference type="EMBL" id="KER19716.1"/>
    </source>
</evidence>
<feature type="region of interest" description="Disordered" evidence="1">
    <location>
        <begin position="35"/>
        <end position="59"/>
    </location>
</feature>
<reference evidence="3 4" key="1">
    <citation type="submission" date="2013-11" db="EMBL/GenBank/DDBJ databases">
        <title>Opisthorchis viverrini - life in the bile duct.</title>
        <authorList>
            <person name="Young N.D."/>
            <person name="Nagarajan N."/>
            <person name="Lin S.J."/>
            <person name="Korhonen P.K."/>
            <person name="Jex A.R."/>
            <person name="Hall R.S."/>
            <person name="Safavi-Hemami H."/>
            <person name="Kaewkong W."/>
            <person name="Bertrand D."/>
            <person name="Gao S."/>
            <person name="Seet Q."/>
            <person name="Wongkham S."/>
            <person name="Teh B.T."/>
            <person name="Wongkham C."/>
            <person name="Intapan P.M."/>
            <person name="Maleewong W."/>
            <person name="Yang X."/>
            <person name="Hu M."/>
            <person name="Wang Z."/>
            <person name="Hofmann A."/>
            <person name="Sternberg P.W."/>
            <person name="Tan P."/>
            <person name="Wang J."/>
            <person name="Gasser R.B."/>
        </authorList>
    </citation>
    <scope>NUCLEOTIDE SEQUENCE [LARGE SCALE GENOMIC DNA]</scope>
</reference>
<dbReference type="GeneID" id="20325755"/>
<dbReference type="EMBL" id="KL597150">
    <property type="protein sequence ID" value="KER19716.1"/>
    <property type="molecule type" value="Genomic_DNA"/>
</dbReference>
<dbReference type="RefSeq" id="XP_009176540.1">
    <property type="nucleotide sequence ID" value="XM_009178276.1"/>
</dbReference>
<evidence type="ECO:0000313" key="4">
    <source>
        <dbReference type="Proteomes" id="UP000054324"/>
    </source>
</evidence>
<dbReference type="KEGG" id="ovi:T265_11587"/>
<name>A0A074YYJ4_OPIVI</name>
<proteinExistence type="predicted"/>
<dbReference type="AlphaFoldDB" id="A0A074YYJ4"/>
<dbReference type="EMBL" id="KL597150">
    <property type="protein sequence ID" value="KER19718.1"/>
    <property type="molecule type" value="Genomic_DNA"/>
</dbReference>
<dbReference type="CTD" id="20325753"/>
<protein>
    <submittedName>
        <fullName evidence="3">Uncharacterized protein</fullName>
    </submittedName>
</protein>
<evidence type="ECO:0000256" key="1">
    <source>
        <dbReference type="SAM" id="MobiDB-lite"/>
    </source>
</evidence>
<dbReference type="KEGG" id="ovi:T265_11585"/>
<dbReference type="Proteomes" id="UP000054324">
    <property type="component" value="Unassembled WGS sequence"/>
</dbReference>
<organism evidence="3 4">
    <name type="scientific">Opisthorchis viverrini</name>
    <name type="common">Southeast Asian liver fluke</name>
    <dbReference type="NCBI Taxonomy" id="6198"/>
    <lineage>
        <taxon>Eukaryota</taxon>
        <taxon>Metazoa</taxon>
        <taxon>Spiralia</taxon>
        <taxon>Lophotrochozoa</taxon>
        <taxon>Platyhelminthes</taxon>
        <taxon>Trematoda</taxon>
        <taxon>Digenea</taxon>
        <taxon>Opisthorchiida</taxon>
        <taxon>Opisthorchiata</taxon>
        <taxon>Opisthorchiidae</taxon>
        <taxon>Opisthorchis</taxon>
    </lineage>
</organism>
<dbReference type="GeneID" id="20325753"/>
<accession>A0A074YYJ4</accession>
<sequence>MKVALRIVLSWEVNPGDDLGYSFESIPPLVEVMHPSREQQSSVADEPCEKQRRRASKRAEVKCPITTRSAYRPITAL</sequence>
<gene>
    <name evidence="2" type="ORF">T265_11585</name>
    <name evidence="3" type="ORF">T265_11587</name>
</gene>